<dbReference type="Proteomes" id="UP001152797">
    <property type="component" value="Unassembled WGS sequence"/>
</dbReference>
<protein>
    <submittedName>
        <fullName evidence="2">Uncharacterized protein</fullName>
    </submittedName>
</protein>
<feature type="compositionally biased region" description="Basic and acidic residues" evidence="1">
    <location>
        <begin position="102"/>
        <end position="118"/>
    </location>
</feature>
<feature type="compositionally biased region" description="Low complexity" evidence="1">
    <location>
        <begin position="176"/>
        <end position="192"/>
    </location>
</feature>
<feature type="region of interest" description="Disordered" evidence="1">
    <location>
        <begin position="1"/>
        <end position="67"/>
    </location>
</feature>
<evidence type="ECO:0000313" key="2">
    <source>
        <dbReference type="EMBL" id="CAI4017815.1"/>
    </source>
</evidence>
<feature type="region of interest" description="Disordered" evidence="1">
    <location>
        <begin position="84"/>
        <end position="121"/>
    </location>
</feature>
<accession>A0A9P1GN13</accession>
<dbReference type="EMBL" id="CAMXCT010006657">
    <property type="protein sequence ID" value="CAI4017815.1"/>
    <property type="molecule type" value="Genomic_DNA"/>
</dbReference>
<organism evidence="2">
    <name type="scientific">Cladocopium goreaui</name>
    <dbReference type="NCBI Taxonomy" id="2562237"/>
    <lineage>
        <taxon>Eukaryota</taxon>
        <taxon>Sar</taxon>
        <taxon>Alveolata</taxon>
        <taxon>Dinophyceae</taxon>
        <taxon>Suessiales</taxon>
        <taxon>Symbiodiniaceae</taxon>
        <taxon>Cladocopium</taxon>
    </lineage>
</organism>
<sequence length="457" mass="50435">MAALKASDAAEEETLPVATPARSGLAPPVVPSDDMGVGSSHDQKLAVKKETALDSDEELPDEEWLAATQADDDTMDEATAKLLHAPTLRLGETEDDGTPEPVADHGHAVPSGHRKDSAEMNETEMEQIRLQNLEMAKELAELRRLKSSPMTSPPNQKPLFTPEATPRSADAASPEAGLAHAPDAPGAPDAPDGMLKLGEEDMAEELDLSHKDIAVIADIHQEWMTGDRDMLSLALVRDEFQKQILRIKETQRSKEEEVEGGWYTEERMQKELSYSASLISKIKAYCLRFKSVLVRNWKYDSNIQEFFVETADTVKVRRSELERWQEAEEIGEKDLPASKPEQMALMDTRGVQEGEPGKVGALQCGTLDEMKEQMKQFTESVHQKASSVVSWVSQLEGGSADNSRLQKFLADMRGLIDSFDGAFLKLAESQHALDAGTIPLDQLQKQFTDAKESARNP</sequence>
<evidence type="ECO:0000313" key="4">
    <source>
        <dbReference type="Proteomes" id="UP001152797"/>
    </source>
</evidence>
<feature type="compositionally biased region" description="Acidic residues" evidence="1">
    <location>
        <begin position="53"/>
        <end position="67"/>
    </location>
</feature>
<reference evidence="3 4" key="2">
    <citation type="submission" date="2024-05" db="EMBL/GenBank/DDBJ databases">
        <authorList>
            <person name="Chen Y."/>
            <person name="Shah S."/>
            <person name="Dougan E. K."/>
            <person name="Thang M."/>
            <person name="Chan C."/>
        </authorList>
    </citation>
    <scope>NUCLEOTIDE SEQUENCE [LARGE SCALE GENOMIC DNA]</scope>
</reference>
<gene>
    <name evidence="2" type="ORF">C1SCF055_LOCUS42433</name>
</gene>
<name>A0A9P1GN13_9DINO</name>
<dbReference type="EMBL" id="CAMXCT020006657">
    <property type="protein sequence ID" value="CAL1171190.1"/>
    <property type="molecule type" value="Genomic_DNA"/>
</dbReference>
<proteinExistence type="predicted"/>
<comment type="caution">
    <text evidence="2">The sequence shown here is derived from an EMBL/GenBank/DDBJ whole genome shotgun (WGS) entry which is preliminary data.</text>
</comment>
<feature type="compositionally biased region" description="Basic and acidic residues" evidence="1">
    <location>
        <begin position="41"/>
        <end position="52"/>
    </location>
</feature>
<reference evidence="2" key="1">
    <citation type="submission" date="2022-10" db="EMBL/GenBank/DDBJ databases">
        <authorList>
            <person name="Chen Y."/>
            <person name="Dougan E. K."/>
            <person name="Chan C."/>
            <person name="Rhodes N."/>
            <person name="Thang M."/>
        </authorList>
    </citation>
    <scope>NUCLEOTIDE SEQUENCE</scope>
</reference>
<evidence type="ECO:0000256" key="1">
    <source>
        <dbReference type="SAM" id="MobiDB-lite"/>
    </source>
</evidence>
<keyword evidence="4" id="KW-1185">Reference proteome</keyword>
<dbReference type="AlphaFoldDB" id="A0A9P1GN13"/>
<dbReference type="EMBL" id="CAMXCT030006657">
    <property type="protein sequence ID" value="CAL4805127.1"/>
    <property type="molecule type" value="Genomic_DNA"/>
</dbReference>
<evidence type="ECO:0000313" key="3">
    <source>
        <dbReference type="EMBL" id="CAL4805127.1"/>
    </source>
</evidence>
<feature type="region of interest" description="Disordered" evidence="1">
    <location>
        <begin position="145"/>
        <end position="192"/>
    </location>
</feature>